<gene>
    <name evidence="3" type="ORF">TRFO_32369</name>
</gene>
<dbReference type="RefSeq" id="XP_068353989.1">
    <property type="nucleotide sequence ID" value="XM_068508458.1"/>
</dbReference>
<evidence type="ECO:0000313" key="4">
    <source>
        <dbReference type="Proteomes" id="UP000179807"/>
    </source>
</evidence>
<feature type="domain" description="BZIP" evidence="2">
    <location>
        <begin position="117"/>
        <end position="130"/>
    </location>
</feature>
<protein>
    <recommendedName>
        <fullName evidence="2">BZIP domain-containing protein</fullName>
    </recommendedName>
</protein>
<dbReference type="Proteomes" id="UP000179807">
    <property type="component" value="Unassembled WGS sequence"/>
</dbReference>
<dbReference type="CDD" id="cd14686">
    <property type="entry name" value="bZIP"/>
    <property type="match status" value="1"/>
</dbReference>
<evidence type="ECO:0000313" key="3">
    <source>
        <dbReference type="EMBL" id="OHT00853.1"/>
    </source>
</evidence>
<dbReference type="GO" id="GO:0003700">
    <property type="term" value="F:DNA-binding transcription factor activity"/>
    <property type="evidence" value="ECO:0007669"/>
    <property type="project" value="InterPro"/>
</dbReference>
<dbReference type="AlphaFoldDB" id="A0A1J4JUC2"/>
<dbReference type="GeneID" id="94843162"/>
<proteinExistence type="predicted"/>
<dbReference type="EMBL" id="MLAK01000936">
    <property type="protein sequence ID" value="OHT00853.1"/>
    <property type="molecule type" value="Genomic_DNA"/>
</dbReference>
<keyword evidence="4" id="KW-1185">Reference proteome</keyword>
<dbReference type="InterPro" id="IPR004827">
    <property type="entry name" value="bZIP"/>
</dbReference>
<accession>A0A1J4JUC2</accession>
<dbReference type="VEuPathDB" id="TrichDB:TRFO_32369"/>
<sequence>MLTHNNNQQLHGIKMQNYSIWDDDDFDSRDLINNSSITGYQQANNNVNFVFDSSNKKKSINQNRSDLISDCVNIEKEKENIDESEQENENENEQEDEQYNEYNNEKYKKIENSEAIRLKNRIAAKKWREKKNNMLSILEEANDALRCETLRLSRIVLSLCVENRHLEEDISFFQSFMTHFVPKKVM</sequence>
<comment type="caution">
    <text evidence="3">The sequence shown here is derived from an EMBL/GenBank/DDBJ whole genome shotgun (WGS) entry which is preliminary data.</text>
</comment>
<dbReference type="PROSITE" id="PS00036">
    <property type="entry name" value="BZIP_BASIC"/>
    <property type="match status" value="1"/>
</dbReference>
<feature type="compositionally biased region" description="Acidic residues" evidence="1">
    <location>
        <begin position="82"/>
        <end position="99"/>
    </location>
</feature>
<evidence type="ECO:0000259" key="2">
    <source>
        <dbReference type="PROSITE" id="PS00036"/>
    </source>
</evidence>
<dbReference type="Gene3D" id="1.20.5.170">
    <property type="match status" value="1"/>
</dbReference>
<name>A0A1J4JUC2_9EUKA</name>
<feature type="region of interest" description="Disordered" evidence="1">
    <location>
        <begin position="78"/>
        <end position="99"/>
    </location>
</feature>
<reference evidence="3" key="1">
    <citation type="submission" date="2016-10" db="EMBL/GenBank/DDBJ databases">
        <authorList>
            <person name="Benchimol M."/>
            <person name="Almeida L.G."/>
            <person name="Vasconcelos A.T."/>
            <person name="Perreira-Neves A."/>
            <person name="Rosa I.A."/>
            <person name="Tasca T."/>
            <person name="Bogo M.R."/>
            <person name="de Souza W."/>
        </authorList>
    </citation>
    <scope>NUCLEOTIDE SEQUENCE [LARGE SCALE GENOMIC DNA]</scope>
    <source>
        <strain evidence="3">K</strain>
    </source>
</reference>
<evidence type="ECO:0000256" key="1">
    <source>
        <dbReference type="SAM" id="MobiDB-lite"/>
    </source>
</evidence>
<organism evidence="3 4">
    <name type="scientific">Tritrichomonas foetus</name>
    <dbReference type="NCBI Taxonomy" id="1144522"/>
    <lineage>
        <taxon>Eukaryota</taxon>
        <taxon>Metamonada</taxon>
        <taxon>Parabasalia</taxon>
        <taxon>Tritrichomonadida</taxon>
        <taxon>Tritrichomonadidae</taxon>
        <taxon>Tritrichomonas</taxon>
    </lineage>
</organism>
<dbReference type="SUPFAM" id="SSF57959">
    <property type="entry name" value="Leucine zipper domain"/>
    <property type="match status" value="1"/>
</dbReference>
<dbReference type="InterPro" id="IPR046347">
    <property type="entry name" value="bZIP_sf"/>
</dbReference>